<feature type="transmembrane region" description="Helical" evidence="1">
    <location>
        <begin position="16"/>
        <end position="37"/>
    </location>
</feature>
<dbReference type="EMBL" id="CP041046">
    <property type="protein sequence ID" value="QDE37778.1"/>
    <property type="molecule type" value="Genomic_DNA"/>
</dbReference>
<name>A0A4Y5YZL8_9GAMM</name>
<keyword evidence="3" id="KW-1185">Reference proteome</keyword>
<dbReference type="RefSeq" id="WP_139978589.1">
    <property type="nucleotide sequence ID" value="NZ_CP041046.1"/>
</dbReference>
<evidence type="ECO:0000256" key="1">
    <source>
        <dbReference type="SAM" id="Phobius"/>
    </source>
</evidence>
<evidence type="ECO:0000313" key="2">
    <source>
        <dbReference type="EMBL" id="QDE37778.1"/>
    </source>
</evidence>
<keyword evidence="1" id="KW-0472">Membrane</keyword>
<sequence length="265" mass="28649">MTPPPLPGTRPGMPAAVRYAGIAVIALVVASLAYGIYDSAGRARVERTEMHDAIAQVKDAALGTHDARPMDGAPQSPVAQVLLKTKGLILALSKKMDAHEAAINALHLDDVLAPATLANQQKVRDGKLRIVRFADENRGIMTDYQAYLQDARALLGASQGNREGMLREFDAAAAPQTATLKKALLLNIEFADIVEKVLTLADTKHDKFHLKDGHLQIAGPTWDEYDALLTRMHVLLPKLEAAASSLEQLQGDITRKLNDAEQAAR</sequence>
<gene>
    <name evidence="2" type="ORF">FIV34_00480</name>
</gene>
<protein>
    <submittedName>
        <fullName evidence="2">Uncharacterized protein</fullName>
    </submittedName>
</protein>
<accession>A0A4Y5YZL8</accession>
<dbReference type="KEGG" id="lpy:FIV34_00480"/>
<evidence type="ECO:0000313" key="3">
    <source>
        <dbReference type="Proteomes" id="UP000316093"/>
    </source>
</evidence>
<keyword evidence="1" id="KW-0812">Transmembrane</keyword>
<dbReference type="AlphaFoldDB" id="A0A4Y5YZL8"/>
<proteinExistence type="predicted"/>
<organism evidence="2 3">
    <name type="scientific">Luteibacter pinisoli</name>
    <dbReference type="NCBI Taxonomy" id="2589080"/>
    <lineage>
        <taxon>Bacteria</taxon>
        <taxon>Pseudomonadati</taxon>
        <taxon>Pseudomonadota</taxon>
        <taxon>Gammaproteobacteria</taxon>
        <taxon>Lysobacterales</taxon>
        <taxon>Rhodanobacteraceae</taxon>
        <taxon>Luteibacter</taxon>
    </lineage>
</organism>
<keyword evidence="1" id="KW-1133">Transmembrane helix</keyword>
<dbReference type="Proteomes" id="UP000316093">
    <property type="component" value="Chromosome"/>
</dbReference>
<reference evidence="2 3" key="1">
    <citation type="submission" date="2019-06" db="EMBL/GenBank/DDBJ databases">
        <title>A complete genome sequence for Luteibacter pinisoli MAH-14.</title>
        <authorList>
            <person name="Baltrus D.A."/>
        </authorList>
    </citation>
    <scope>NUCLEOTIDE SEQUENCE [LARGE SCALE GENOMIC DNA]</scope>
    <source>
        <strain evidence="2 3">MAH-14</strain>
    </source>
</reference>